<name>A0A9P5Q1N3_9AGAR</name>
<comment type="caution">
    <text evidence="1">The sequence shown here is derived from an EMBL/GenBank/DDBJ whole genome shotgun (WGS) entry which is preliminary data.</text>
</comment>
<protein>
    <recommendedName>
        <fullName evidence="3">F-box domain-containing protein</fullName>
    </recommendedName>
</protein>
<accession>A0A9P5Q1N3</accession>
<evidence type="ECO:0000313" key="1">
    <source>
        <dbReference type="EMBL" id="KAF9073838.1"/>
    </source>
</evidence>
<dbReference type="Proteomes" id="UP000772434">
    <property type="component" value="Unassembled WGS sequence"/>
</dbReference>
<keyword evidence="2" id="KW-1185">Reference proteome</keyword>
<organism evidence="1 2">
    <name type="scientific">Rhodocollybia butyracea</name>
    <dbReference type="NCBI Taxonomy" id="206335"/>
    <lineage>
        <taxon>Eukaryota</taxon>
        <taxon>Fungi</taxon>
        <taxon>Dikarya</taxon>
        <taxon>Basidiomycota</taxon>
        <taxon>Agaricomycotina</taxon>
        <taxon>Agaricomycetes</taxon>
        <taxon>Agaricomycetidae</taxon>
        <taxon>Agaricales</taxon>
        <taxon>Marasmiineae</taxon>
        <taxon>Omphalotaceae</taxon>
        <taxon>Rhodocollybia</taxon>
    </lineage>
</organism>
<gene>
    <name evidence="1" type="ORF">BDP27DRAFT_1318234</name>
</gene>
<dbReference type="AlphaFoldDB" id="A0A9P5Q1N3"/>
<sequence>MTTRPPVTKLVNELLSEIFVAYSELNYDTPLAQLLLTHICCSWRDIALNSTPRLWSILYMSFGQTFSNFDHQSMITAWLNRSVLPADVRIEQQPPPDLWTPYRPIPRGVIQGMQKSWTPLITLPSGSFPILTMLDMTIDRARLDYPPKTPKTPAAFDKSPLRTLKWWWGQHESGKTWMILEGDVIFNHFSFDGSHVTSLVLEDTSVMTVENSWNPVAKFPNVVDCTVYLGDCHIQYSTMAQLTFPKLTTFTLKIDSEAALVESNALAFINAPCLTELHLHFPTFTAWGYDPNNTLCTALDGFSKRYHLTHLSLIRANLISAAELPVIINAFSSLRSFTFFAKKVPAKTFLQSLLCKNKEEQPVLPYLEYLRFGRYNRRSPVPKQVLDLVESRWLEEKMERFRIQSRLMKVQLDQVVQLKIPEPPGPPETPPTELPPASVSEPVELQDEWLARFNAAENKRLQLYYLSTVFLCFTFYRPLKYLPDLFRDGPATVLIDT</sequence>
<evidence type="ECO:0000313" key="2">
    <source>
        <dbReference type="Proteomes" id="UP000772434"/>
    </source>
</evidence>
<proteinExistence type="predicted"/>
<dbReference type="OrthoDB" id="3351939at2759"/>
<dbReference type="EMBL" id="JADNRY010000016">
    <property type="protein sequence ID" value="KAF9073838.1"/>
    <property type="molecule type" value="Genomic_DNA"/>
</dbReference>
<reference evidence="1" key="1">
    <citation type="submission" date="2020-11" db="EMBL/GenBank/DDBJ databases">
        <authorList>
            <consortium name="DOE Joint Genome Institute"/>
            <person name="Ahrendt S."/>
            <person name="Riley R."/>
            <person name="Andreopoulos W."/>
            <person name="Labutti K."/>
            <person name="Pangilinan J."/>
            <person name="Ruiz-Duenas F.J."/>
            <person name="Barrasa J.M."/>
            <person name="Sanchez-Garcia M."/>
            <person name="Camarero S."/>
            <person name="Miyauchi S."/>
            <person name="Serrano A."/>
            <person name="Linde D."/>
            <person name="Babiker R."/>
            <person name="Drula E."/>
            <person name="Ayuso-Fernandez I."/>
            <person name="Pacheco R."/>
            <person name="Padilla G."/>
            <person name="Ferreira P."/>
            <person name="Barriuso J."/>
            <person name="Kellner H."/>
            <person name="Castanera R."/>
            <person name="Alfaro M."/>
            <person name="Ramirez L."/>
            <person name="Pisabarro A.G."/>
            <person name="Kuo A."/>
            <person name="Tritt A."/>
            <person name="Lipzen A."/>
            <person name="He G."/>
            <person name="Yan M."/>
            <person name="Ng V."/>
            <person name="Cullen D."/>
            <person name="Martin F."/>
            <person name="Rosso M.-N."/>
            <person name="Henrissat B."/>
            <person name="Hibbett D."/>
            <person name="Martinez A.T."/>
            <person name="Grigoriev I.V."/>
        </authorList>
    </citation>
    <scope>NUCLEOTIDE SEQUENCE</scope>
    <source>
        <strain evidence="1">AH 40177</strain>
    </source>
</reference>
<evidence type="ECO:0008006" key="3">
    <source>
        <dbReference type="Google" id="ProtNLM"/>
    </source>
</evidence>